<dbReference type="EMBL" id="ML119060">
    <property type="protein sequence ID" value="ROT36157.1"/>
    <property type="molecule type" value="Genomic_DNA"/>
</dbReference>
<evidence type="ECO:0000256" key="1">
    <source>
        <dbReference type="SAM" id="MobiDB-lite"/>
    </source>
</evidence>
<organism evidence="2 3">
    <name type="scientific">Sodiomyces alkalinus (strain CBS 110278 / VKM F-3762 / F11)</name>
    <name type="common">Alkaliphilic filamentous fungus</name>
    <dbReference type="NCBI Taxonomy" id="1314773"/>
    <lineage>
        <taxon>Eukaryota</taxon>
        <taxon>Fungi</taxon>
        <taxon>Dikarya</taxon>
        <taxon>Ascomycota</taxon>
        <taxon>Pezizomycotina</taxon>
        <taxon>Sordariomycetes</taxon>
        <taxon>Hypocreomycetidae</taxon>
        <taxon>Glomerellales</taxon>
        <taxon>Plectosphaerellaceae</taxon>
        <taxon>Sodiomyces</taxon>
    </lineage>
</organism>
<dbReference type="Proteomes" id="UP000272025">
    <property type="component" value="Unassembled WGS sequence"/>
</dbReference>
<dbReference type="RefSeq" id="XP_028463963.1">
    <property type="nucleotide sequence ID" value="XM_028614522.1"/>
</dbReference>
<proteinExistence type="predicted"/>
<feature type="compositionally biased region" description="Polar residues" evidence="1">
    <location>
        <begin position="179"/>
        <end position="195"/>
    </location>
</feature>
<accession>A0A3N2PNQ8</accession>
<keyword evidence="3" id="KW-1185">Reference proteome</keyword>
<dbReference type="AlphaFoldDB" id="A0A3N2PNQ8"/>
<dbReference type="GeneID" id="39583000"/>
<sequence>MRSSCPRFCLDSNTADQEELGWKSAESVSGPTPFSVMLGTDSKLGQFHSKCTRSICLNYMEISNLGDVWSSTTLYLFPFNYSDHAAYMERTRTALPQPPLQGQGSGPATFTGLQNTASPRCARKHLYLSLFLAVQSTPRQVAYTHTVPLLMDKKSWEPNAVTLLVAGEKRKANFKFRENSMSNLPRSVSPVGSESNRSKPGVDDRLTTKAEMKQSFLSEETQPYRLRAPLSYFHGLPDRVAILGRVPSIIQPTTSNDKRLEPGSSSEILQGNSLALVQTAGFTKQPSIIGLGMQNTVSSLAMAMLPSAASHSPVLSCPVNTQPGPRCSNPIEAVYYQGPPADCPFLTRDGFLGPLTLFLLCMSLNTYTPSSSPVKMGFFLAYPTHPIPHQQ</sequence>
<feature type="compositionally biased region" description="Basic and acidic residues" evidence="1">
    <location>
        <begin position="196"/>
        <end position="205"/>
    </location>
</feature>
<protein>
    <submittedName>
        <fullName evidence="2">Uncharacterized protein</fullName>
    </submittedName>
</protein>
<name>A0A3N2PNQ8_SODAK</name>
<evidence type="ECO:0000313" key="2">
    <source>
        <dbReference type="EMBL" id="ROT36157.1"/>
    </source>
</evidence>
<evidence type="ECO:0000313" key="3">
    <source>
        <dbReference type="Proteomes" id="UP000272025"/>
    </source>
</evidence>
<gene>
    <name evidence="2" type="ORF">SODALDRAFT_363015</name>
</gene>
<feature type="region of interest" description="Disordered" evidence="1">
    <location>
        <begin position="177"/>
        <end position="205"/>
    </location>
</feature>
<reference evidence="2 3" key="1">
    <citation type="journal article" date="2018" name="Mol. Ecol.">
        <title>The obligate alkalophilic soda-lake fungus Sodiomyces alkalinus has shifted to a protein diet.</title>
        <authorList>
            <person name="Grum-Grzhimaylo A.A."/>
            <person name="Falkoski D.L."/>
            <person name="van den Heuvel J."/>
            <person name="Valero-Jimenez C.A."/>
            <person name="Min B."/>
            <person name="Choi I.G."/>
            <person name="Lipzen A."/>
            <person name="Daum C.G."/>
            <person name="Aanen D.K."/>
            <person name="Tsang A."/>
            <person name="Henrissat B."/>
            <person name="Bilanenko E.N."/>
            <person name="de Vries R.P."/>
            <person name="van Kan J.A.L."/>
            <person name="Grigoriev I.V."/>
            <person name="Debets A.J.M."/>
        </authorList>
    </citation>
    <scope>NUCLEOTIDE SEQUENCE [LARGE SCALE GENOMIC DNA]</scope>
    <source>
        <strain evidence="2 3">F11</strain>
    </source>
</reference>